<dbReference type="EMBL" id="UGHJ01000001">
    <property type="protein sequence ID" value="STO69660.1"/>
    <property type="molecule type" value="Genomic_DNA"/>
</dbReference>
<evidence type="ECO:0000313" key="6">
    <source>
        <dbReference type="Proteomes" id="UP000254496"/>
    </source>
</evidence>
<dbReference type="InterPro" id="IPR050909">
    <property type="entry name" value="Bact_Autotransporter_VF"/>
</dbReference>
<keyword evidence="3" id="KW-0732">Signal</keyword>
<dbReference type="EC" id="3.4.21.72" evidence="5"/>
<evidence type="ECO:0000259" key="4">
    <source>
        <dbReference type="Pfam" id="PF24078"/>
    </source>
</evidence>
<reference evidence="5 6" key="1">
    <citation type="submission" date="2018-06" db="EMBL/GenBank/DDBJ databases">
        <authorList>
            <consortium name="Pathogen Informatics"/>
            <person name="Doyle S."/>
        </authorList>
    </citation>
    <scope>NUCLEOTIDE SEQUENCE [LARGE SCALE GENOMIC DNA]</scope>
    <source>
        <strain evidence="5 6">NCTC8540</strain>
    </source>
</reference>
<dbReference type="PRINTS" id="PR00921">
    <property type="entry name" value="IGASERPTASE"/>
</dbReference>
<accession>A0AB38HBB9</accession>
<dbReference type="Proteomes" id="UP000254496">
    <property type="component" value="Unassembled WGS sequence"/>
</dbReference>
<feature type="domain" description="PIC/HAP1/IgA0-like second beta-solenoid repeat region" evidence="4">
    <location>
        <begin position="251"/>
        <end position="348"/>
    </location>
</feature>
<evidence type="ECO:0000256" key="3">
    <source>
        <dbReference type="ARBA" id="ARBA00022729"/>
    </source>
</evidence>
<sequence>MYFDAHFTVKGKTPNTTWLGARVSVAEGKEVKWQVHNPKGDRLSKIGKGILYVNGTGKNEGDISVGDGLVFLAQNADTQGNQQAFNQIGITSGRATVVIGAENQFNPNNLYFGFRGGRLDVNGHSLTFDRIQNTDDGAKIVNNNLDKSATLTIKGINLSEKYIIWQKWQQQATSHLSIYEYDNTWRGHRKDYFQLVGNPGRFYPVDQNSDSNWMFLSSNKDEAIKKVLDRYSKYQAFNGFLGETDFSKPNGILNINYAPQREQFLLLSGGTELNGNFTVNTSTVLLSGRPTPHARDHLANRDVEKDDDWISREFNAKEFIVKNDGKFYVGRNVSAMNANITGSGNSTMYPTIKTKKIKKQIGIWLK</sequence>
<comment type="subcellular location">
    <subcellularLocation>
        <location evidence="1">Secreted</location>
    </subcellularLocation>
</comment>
<evidence type="ECO:0000256" key="2">
    <source>
        <dbReference type="ARBA" id="ARBA00022525"/>
    </source>
</evidence>
<dbReference type="GO" id="GO:0005576">
    <property type="term" value="C:extracellular region"/>
    <property type="evidence" value="ECO:0007669"/>
    <property type="project" value="UniProtKB-SubCell"/>
</dbReference>
<proteinExistence type="predicted"/>
<dbReference type="InterPro" id="IPR011050">
    <property type="entry name" value="Pectin_lyase_fold/virulence"/>
</dbReference>
<keyword evidence="2" id="KW-0964">Secreted</keyword>
<dbReference type="AlphaFoldDB" id="A0AB38HBB9"/>
<dbReference type="InterPro" id="IPR000710">
    <property type="entry name" value="Peptidase_S6"/>
</dbReference>
<gene>
    <name evidence="5" type="primary">iga</name>
    <name evidence="5" type="ORF">NCTC8540_02217</name>
</gene>
<dbReference type="Pfam" id="PF24078">
    <property type="entry name" value="Beta-sol_PIC_HAP1_IgA0_2nd"/>
    <property type="match status" value="1"/>
</dbReference>
<keyword evidence="5" id="KW-0645">Protease</keyword>
<dbReference type="SUPFAM" id="SSF51126">
    <property type="entry name" value="Pectin lyase-like"/>
    <property type="match status" value="1"/>
</dbReference>
<dbReference type="PANTHER" id="PTHR12338">
    <property type="entry name" value="AUTOTRANSPORTER"/>
    <property type="match status" value="1"/>
</dbReference>
<name>A0AB38HBB9_9PAST</name>
<keyword evidence="5" id="KW-0378">Hydrolase</keyword>
<dbReference type="PANTHER" id="PTHR12338:SF8">
    <property type="entry name" value="HEME_HEMOPEXIN-BINDING PROTEIN"/>
    <property type="match status" value="1"/>
</dbReference>
<evidence type="ECO:0000256" key="1">
    <source>
        <dbReference type="ARBA" id="ARBA00004613"/>
    </source>
</evidence>
<dbReference type="Gene3D" id="3.30.160.280">
    <property type="match status" value="1"/>
</dbReference>
<dbReference type="InterPro" id="IPR012332">
    <property type="entry name" value="Autotransporter_pectin_lyase_C"/>
</dbReference>
<organism evidence="5 6">
    <name type="scientific">Canicola haemoglobinophilus</name>
    <dbReference type="NCBI Taxonomy" id="733"/>
    <lineage>
        <taxon>Bacteria</taxon>
        <taxon>Pseudomonadati</taxon>
        <taxon>Pseudomonadota</taxon>
        <taxon>Gammaproteobacteria</taxon>
        <taxon>Pasteurellales</taxon>
        <taxon>Pasteurellaceae</taxon>
        <taxon>Canicola</taxon>
    </lineage>
</organism>
<dbReference type="GO" id="GO:0006508">
    <property type="term" value="P:proteolysis"/>
    <property type="evidence" value="ECO:0007669"/>
    <property type="project" value="UniProtKB-KW"/>
</dbReference>
<evidence type="ECO:0000313" key="5">
    <source>
        <dbReference type="EMBL" id="STO69660.1"/>
    </source>
</evidence>
<comment type="caution">
    <text evidence="5">The sequence shown here is derived from an EMBL/GenBank/DDBJ whole genome shotgun (WGS) entry which is preliminary data.</text>
</comment>
<dbReference type="EC" id="3.4.24.13" evidence="5"/>
<dbReference type="Gene3D" id="2.160.20.20">
    <property type="match status" value="1"/>
</dbReference>
<protein>
    <submittedName>
        <fullName evidence="5">Immunoglobulin A1 protease</fullName>
        <ecNumber evidence="5">3.4.21.72</ecNumber>
        <ecNumber evidence="5">3.4.24.13</ecNumber>
    </submittedName>
</protein>
<dbReference type="InterPro" id="IPR057393">
    <property type="entry name" value="PIC_HAP1_IgA0_b-sol2"/>
</dbReference>
<dbReference type="GO" id="GO:0004252">
    <property type="term" value="F:serine-type endopeptidase activity"/>
    <property type="evidence" value="ECO:0007669"/>
    <property type="project" value="InterPro"/>
</dbReference>